<evidence type="ECO:0000256" key="1">
    <source>
        <dbReference type="SAM" id="Phobius"/>
    </source>
</evidence>
<proteinExistence type="predicted"/>
<keyword evidence="3" id="KW-1185">Reference proteome</keyword>
<gene>
    <name evidence="2" type="ORF">FC64_GL001342</name>
</gene>
<dbReference type="STRING" id="1423820.FC64_GL001342"/>
<dbReference type="RefSeq" id="WP_057907170.1">
    <property type="nucleotide sequence ID" value="NZ_AYYZ01000030.1"/>
</dbReference>
<name>A0A0R1ZL10_9LACO</name>
<accession>A0A0R1ZL10</accession>
<reference evidence="2 3" key="1">
    <citation type="journal article" date="2015" name="Genome Announc.">
        <title>Expanding the biotechnology potential of lactobacilli through comparative genomics of 213 strains and associated genera.</title>
        <authorList>
            <person name="Sun Z."/>
            <person name="Harris H.M."/>
            <person name="McCann A."/>
            <person name="Guo C."/>
            <person name="Argimon S."/>
            <person name="Zhang W."/>
            <person name="Yang X."/>
            <person name="Jeffery I.B."/>
            <person name="Cooney J.C."/>
            <person name="Kagawa T.F."/>
            <person name="Liu W."/>
            <person name="Song Y."/>
            <person name="Salvetti E."/>
            <person name="Wrobel A."/>
            <person name="Rasinkangas P."/>
            <person name="Parkhill J."/>
            <person name="Rea M.C."/>
            <person name="O'Sullivan O."/>
            <person name="Ritari J."/>
            <person name="Douillard F.P."/>
            <person name="Paul Ross R."/>
            <person name="Yang R."/>
            <person name="Briner A.E."/>
            <person name="Felis G.E."/>
            <person name="de Vos W.M."/>
            <person name="Barrangou R."/>
            <person name="Klaenhammer T.R."/>
            <person name="Caufield P.W."/>
            <person name="Cui Y."/>
            <person name="Zhang H."/>
            <person name="O'Toole P.W."/>
        </authorList>
    </citation>
    <scope>NUCLEOTIDE SEQUENCE [LARGE SCALE GENOMIC DNA]</scope>
    <source>
        <strain evidence="2 3">DSM 20653</strain>
    </source>
</reference>
<dbReference type="Pfam" id="PF06177">
    <property type="entry name" value="QueT"/>
    <property type="match status" value="1"/>
</dbReference>
<dbReference type="InterPro" id="IPR010387">
    <property type="entry name" value="QueT"/>
</dbReference>
<feature type="transmembrane region" description="Helical" evidence="1">
    <location>
        <begin position="77"/>
        <end position="94"/>
    </location>
</feature>
<comment type="caution">
    <text evidence="2">The sequence shown here is derived from an EMBL/GenBank/DDBJ whole genome shotgun (WGS) entry which is preliminary data.</text>
</comment>
<dbReference type="Proteomes" id="UP000051291">
    <property type="component" value="Unassembled WGS sequence"/>
</dbReference>
<dbReference type="Gene3D" id="1.10.1760.20">
    <property type="match status" value="1"/>
</dbReference>
<feature type="transmembrane region" description="Helical" evidence="1">
    <location>
        <begin position="106"/>
        <end position="126"/>
    </location>
</feature>
<sequence length="164" mass="18083">MNNQKKRSLVNLTKVGIVAALYAALTLVLSPISYGAMQIRLSEIFNNLAVFNKRYIWALTIGCAIANLNSPLGIVDIIFGSLGTFVMTSLSYFLSRRVKSTARKLAIAVVVCTLMTWTVALELHFVNHLPFWPTYLAVAIGEFISMIIGAVIFGILSKRIDLTK</sequence>
<keyword evidence="1" id="KW-0472">Membrane</keyword>
<dbReference type="PATRIC" id="fig|1423820.4.peg.1368"/>
<evidence type="ECO:0008006" key="4">
    <source>
        <dbReference type="Google" id="ProtNLM"/>
    </source>
</evidence>
<evidence type="ECO:0000313" key="2">
    <source>
        <dbReference type="EMBL" id="KRM51532.1"/>
    </source>
</evidence>
<dbReference type="PANTHER" id="PTHR40044">
    <property type="entry name" value="INTEGRAL MEMBRANE PROTEIN-RELATED"/>
    <property type="match status" value="1"/>
</dbReference>
<dbReference type="PANTHER" id="PTHR40044:SF1">
    <property type="entry name" value="INTEGRAL MEMBRANE PROTEIN"/>
    <property type="match status" value="1"/>
</dbReference>
<evidence type="ECO:0000313" key="3">
    <source>
        <dbReference type="Proteomes" id="UP000051291"/>
    </source>
</evidence>
<keyword evidence="1" id="KW-1133">Transmembrane helix</keyword>
<feature type="transmembrane region" description="Helical" evidence="1">
    <location>
        <begin position="12"/>
        <end position="32"/>
    </location>
</feature>
<protein>
    <recommendedName>
        <fullName evidence="4">QueT transporter family protein</fullName>
    </recommendedName>
</protein>
<feature type="transmembrane region" description="Helical" evidence="1">
    <location>
        <begin position="132"/>
        <end position="156"/>
    </location>
</feature>
<dbReference type="PIRSF" id="PIRSF031501">
    <property type="entry name" value="QueT"/>
    <property type="match status" value="1"/>
</dbReference>
<dbReference type="EMBL" id="AYYZ01000030">
    <property type="protein sequence ID" value="KRM51532.1"/>
    <property type="molecule type" value="Genomic_DNA"/>
</dbReference>
<keyword evidence="1" id="KW-0812">Transmembrane</keyword>
<organism evidence="2 3">
    <name type="scientific">Ligilactobacillus araffinosus DSM 20653</name>
    <dbReference type="NCBI Taxonomy" id="1423820"/>
    <lineage>
        <taxon>Bacteria</taxon>
        <taxon>Bacillati</taxon>
        <taxon>Bacillota</taxon>
        <taxon>Bacilli</taxon>
        <taxon>Lactobacillales</taxon>
        <taxon>Lactobacillaceae</taxon>
        <taxon>Ligilactobacillus</taxon>
    </lineage>
</organism>
<dbReference type="AlphaFoldDB" id="A0A0R1ZL10"/>